<gene>
    <name evidence="1" type="primary">DBP5_2</name>
    <name evidence="1" type="ORF">LTS18_012440</name>
</gene>
<keyword evidence="1" id="KW-0347">Helicase</keyword>
<keyword evidence="2" id="KW-1185">Reference proteome</keyword>
<dbReference type="Proteomes" id="UP001186974">
    <property type="component" value="Unassembled WGS sequence"/>
</dbReference>
<protein>
    <submittedName>
        <fullName evidence="1">RNA helicase required for poly(A+) mRNA export</fullName>
    </submittedName>
</protein>
<organism evidence="1 2">
    <name type="scientific">Coniosporium uncinatum</name>
    <dbReference type="NCBI Taxonomy" id="93489"/>
    <lineage>
        <taxon>Eukaryota</taxon>
        <taxon>Fungi</taxon>
        <taxon>Dikarya</taxon>
        <taxon>Ascomycota</taxon>
        <taxon>Pezizomycotina</taxon>
        <taxon>Dothideomycetes</taxon>
        <taxon>Dothideomycetes incertae sedis</taxon>
        <taxon>Coniosporium</taxon>
    </lineage>
</organism>
<dbReference type="EMBL" id="JAWDJW010006706">
    <property type="protein sequence ID" value="KAK3063823.1"/>
    <property type="molecule type" value="Genomic_DNA"/>
</dbReference>
<keyword evidence="1" id="KW-0378">Hydrolase</keyword>
<name>A0ACC3D9C2_9PEZI</name>
<evidence type="ECO:0000313" key="1">
    <source>
        <dbReference type="EMBL" id="KAK3063823.1"/>
    </source>
</evidence>
<reference evidence="1" key="1">
    <citation type="submission" date="2024-09" db="EMBL/GenBank/DDBJ databases">
        <title>Black Yeasts Isolated from many extreme environments.</title>
        <authorList>
            <person name="Coleine C."/>
            <person name="Stajich J.E."/>
            <person name="Selbmann L."/>
        </authorList>
    </citation>
    <scope>NUCLEOTIDE SEQUENCE</scope>
    <source>
        <strain evidence="1">CCFEE 5737</strain>
    </source>
</reference>
<sequence length="135" mass="14874">GHQRDTIIDSFRKGEAKVLIATNVLSRGIDVQSVSIVINYDIPELERPRGAPDPETYLHRIGRTGRFGRVGVAISFLADAESYQRLQAIAAHFNTDIQPLPANDWDVVEDEVKKVIKSSRAGKSTETMQMDGPAA</sequence>
<comment type="caution">
    <text evidence="1">The sequence shown here is derived from an EMBL/GenBank/DDBJ whole genome shotgun (WGS) entry which is preliminary data.</text>
</comment>
<keyword evidence="1" id="KW-0067">ATP-binding</keyword>
<feature type="non-terminal residue" evidence="1">
    <location>
        <position position="1"/>
    </location>
</feature>
<accession>A0ACC3D9C2</accession>
<keyword evidence="1" id="KW-0547">Nucleotide-binding</keyword>
<proteinExistence type="predicted"/>
<evidence type="ECO:0000313" key="2">
    <source>
        <dbReference type="Proteomes" id="UP001186974"/>
    </source>
</evidence>